<dbReference type="OrthoDB" id="906919at2759"/>
<dbReference type="EMBL" id="BKCP01001114">
    <property type="protein sequence ID" value="GER26727.1"/>
    <property type="molecule type" value="Genomic_DNA"/>
</dbReference>
<sequence length="110" mass="12529">METLRLHSFKLCVAPSRIFSGMDEDVKYVNSLHGLALFVGYHNDAFALPAAEFMELKPNSIYFTNAPTGGHDIAIFDYKNKIVLPCYYPCDVKNMRKTFPAPTWFFPSRA</sequence>
<evidence type="ECO:0000313" key="3">
    <source>
        <dbReference type="Proteomes" id="UP000325081"/>
    </source>
</evidence>
<comment type="caution">
    <text evidence="2">The sequence shown here is derived from an EMBL/GenBank/DDBJ whole genome shotgun (WGS) entry which is preliminary data.</text>
</comment>
<feature type="domain" description="KIB1-4 beta-propeller" evidence="1">
    <location>
        <begin position="27"/>
        <end position="77"/>
    </location>
</feature>
<dbReference type="InterPro" id="IPR005174">
    <property type="entry name" value="KIB1-4_b-propeller"/>
</dbReference>
<dbReference type="AlphaFoldDB" id="A0A5A7P2A9"/>
<name>A0A5A7P2A9_STRAF</name>
<reference evidence="3" key="1">
    <citation type="journal article" date="2019" name="Curr. Biol.">
        <title>Genome Sequence of Striga asiatica Provides Insight into the Evolution of Plant Parasitism.</title>
        <authorList>
            <person name="Yoshida S."/>
            <person name="Kim S."/>
            <person name="Wafula E.K."/>
            <person name="Tanskanen J."/>
            <person name="Kim Y.M."/>
            <person name="Honaas L."/>
            <person name="Yang Z."/>
            <person name="Spallek T."/>
            <person name="Conn C.E."/>
            <person name="Ichihashi Y."/>
            <person name="Cheong K."/>
            <person name="Cui S."/>
            <person name="Der J.P."/>
            <person name="Gundlach H."/>
            <person name="Jiao Y."/>
            <person name="Hori C."/>
            <person name="Ishida J.K."/>
            <person name="Kasahara H."/>
            <person name="Kiba T."/>
            <person name="Kim M.S."/>
            <person name="Koo N."/>
            <person name="Laohavisit A."/>
            <person name="Lee Y.H."/>
            <person name="Lumba S."/>
            <person name="McCourt P."/>
            <person name="Mortimer J.C."/>
            <person name="Mutuku J.M."/>
            <person name="Nomura T."/>
            <person name="Sasaki-Sekimoto Y."/>
            <person name="Seto Y."/>
            <person name="Wang Y."/>
            <person name="Wakatake T."/>
            <person name="Sakakibara H."/>
            <person name="Demura T."/>
            <person name="Yamaguchi S."/>
            <person name="Yoneyama K."/>
            <person name="Manabe R.I."/>
            <person name="Nelson D.C."/>
            <person name="Schulman A.H."/>
            <person name="Timko M.P."/>
            <person name="dePamphilis C.W."/>
            <person name="Choi D."/>
            <person name="Shirasu K."/>
        </authorList>
    </citation>
    <scope>NUCLEOTIDE SEQUENCE [LARGE SCALE GENOMIC DNA]</scope>
    <source>
        <strain evidence="3">cv. UVA1</strain>
    </source>
</reference>
<dbReference type="PANTHER" id="PTHR44259">
    <property type="entry name" value="OS07G0183000 PROTEIN-RELATED"/>
    <property type="match status" value="1"/>
</dbReference>
<dbReference type="Pfam" id="PF03478">
    <property type="entry name" value="Beta-prop_KIB1-4"/>
    <property type="match status" value="1"/>
</dbReference>
<accession>A0A5A7P2A9</accession>
<organism evidence="2 3">
    <name type="scientific">Striga asiatica</name>
    <name type="common">Asiatic witchweed</name>
    <name type="synonym">Buchnera asiatica</name>
    <dbReference type="NCBI Taxonomy" id="4170"/>
    <lineage>
        <taxon>Eukaryota</taxon>
        <taxon>Viridiplantae</taxon>
        <taxon>Streptophyta</taxon>
        <taxon>Embryophyta</taxon>
        <taxon>Tracheophyta</taxon>
        <taxon>Spermatophyta</taxon>
        <taxon>Magnoliopsida</taxon>
        <taxon>eudicotyledons</taxon>
        <taxon>Gunneridae</taxon>
        <taxon>Pentapetalae</taxon>
        <taxon>asterids</taxon>
        <taxon>lamiids</taxon>
        <taxon>Lamiales</taxon>
        <taxon>Orobanchaceae</taxon>
        <taxon>Buchnereae</taxon>
        <taxon>Striga</taxon>
    </lineage>
</organism>
<protein>
    <recommendedName>
        <fullName evidence="1">KIB1-4 beta-propeller domain-containing protein</fullName>
    </recommendedName>
</protein>
<proteinExistence type="predicted"/>
<evidence type="ECO:0000259" key="1">
    <source>
        <dbReference type="Pfam" id="PF03478"/>
    </source>
</evidence>
<gene>
    <name evidence="2" type="ORF">STAS_02388</name>
</gene>
<dbReference type="InterPro" id="IPR050942">
    <property type="entry name" value="F-box_BR-signaling"/>
</dbReference>
<dbReference type="PANTHER" id="PTHR44259:SF37">
    <property type="entry name" value="DUF1618 DOMAIN-CONTAINING PROTEIN"/>
    <property type="match status" value="1"/>
</dbReference>
<dbReference type="Proteomes" id="UP000325081">
    <property type="component" value="Unassembled WGS sequence"/>
</dbReference>
<keyword evidence="3" id="KW-1185">Reference proteome</keyword>
<evidence type="ECO:0000313" key="2">
    <source>
        <dbReference type="EMBL" id="GER26727.1"/>
    </source>
</evidence>